<reference evidence="1 2" key="1">
    <citation type="submission" date="2015-02" db="EMBL/GenBank/DDBJ databases">
        <title>Genome Sequencing of Rickettsiales.</title>
        <authorList>
            <person name="Daugherty S.C."/>
            <person name="Su Q."/>
            <person name="Abolude K."/>
            <person name="Beier-Sexton M."/>
            <person name="Carlyon J.A."/>
            <person name="Carter R."/>
            <person name="Day N.P."/>
            <person name="Dumler S.J."/>
            <person name="Dyachenko V."/>
            <person name="Godinez A."/>
            <person name="Kurtti T.J."/>
            <person name="Lichay M."/>
            <person name="Mullins K.E."/>
            <person name="Ott S."/>
            <person name="Pappas-Brown V."/>
            <person name="Paris D.H."/>
            <person name="Patel P."/>
            <person name="Richards A.L."/>
            <person name="Sadzewicz L."/>
            <person name="Sears K."/>
            <person name="Seidman D."/>
            <person name="Sengamalay N."/>
            <person name="Stenos J."/>
            <person name="Tallon L.J."/>
            <person name="Vincent G."/>
            <person name="Fraser C.M."/>
            <person name="Munderloh U."/>
            <person name="Dunning-Hotopp J.C."/>
        </authorList>
    </citation>
    <scope>NUCLEOTIDE SEQUENCE [LARGE SCALE GENOMIC DNA]</scope>
    <source>
        <strain evidence="1 2">Tate's Hell</strain>
    </source>
</reference>
<keyword evidence="2" id="KW-1185">Reference proteome</keyword>
<dbReference type="Proteomes" id="UP000035491">
    <property type="component" value="Unassembled WGS sequence"/>
</dbReference>
<evidence type="ECO:0000313" key="1">
    <source>
        <dbReference type="EMBL" id="KJW01473.1"/>
    </source>
</evidence>
<protein>
    <submittedName>
        <fullName evidence="1">Uncharacterized protein</fullName>
    </submittedName>
</protein>
<organism evidence="1 2">
    <name type="scientific">Rickettsia parkeri str. Tate's Hell</name>
    <dbReference type="NCBI Taxonomy" id="1359189"/>
    <lineage>
        <taxon>Bacteria</taxon>
        <taxon>Pseudomonadati</taxon>
        <taxon>Pseudomonadota</taxon>
        <taxon>Alphaproteobacteria</taxon>
        <taxon>Rickettsiales</taxon>
        <taxon>Rickettsiaceae</taxon>
        <taxon>Rickettsieae</taxon>
        <taxon>Rickettsia</taxon>
        <taxon>spotted fever group</taxon>
    </lineage>
</organism>
<evidence type="ECO:0000313" key="2">
    <source>
        <dbReference type="Proteomes" id="UP000035491"/>
    </source>
</evidence>
<dbReference type="EMBL" id="LAOO01000001">
    <property type="protein sequence ID" value="KJW01473.1"/>
    <property type="molecule type" value="Genomic_DNA"/>
</dbReference>
<sequence>MNYYNGLGSIDINNARVNFNITNRALEINANNRPFKLIVDEDFSIKIAEFNTYENEQYTFTNHYQDKMSFQDINTLAKITNLSHKEFVKILSNNYTLEEIKEIADKYKAIDKEALNLYQLGTQTMQIAGDIRKLVAGTSLVDLKKNLQNLDSVRFGM</sequence>
<dbReference type="RefSeq" id="WP_012719858.1">
    <property type="nucleotide sequence ID" value="NZ_LAOO01000001.1"/>
</dbReference>
<accession>A0ABR5DS07</accession>
<gene>
    <name evidence="1" type="ORF">RPATATE_0686</name>
</gene>
<name>A0ABR5DS07_RICPA</name>
<comment type="caution">
    <text evidence="1">The sequence shown here is derived from an EMBL/GenBank/DDBJ whole genome shotgun (WGS) entry which is preliminary data.</text>
</comment>
<proteinExistence type="predicted"/>